<dbReference type="PANTHER" id="PTHR21666:SF270">
    <property type="entry name" value="MUREIN HYDROLASE ACTIVATOR ENVC"/>
    <property type="match status" value="1"/>
</dbReference>
<feature type="signal peptide" evidence="4">
    <location>
        <begin position="1"/>
        <end position="22"/>
    </location>
</feature>
<evidence type="ECO:0000313" key="8">
    <source>
        <dbReference type="Proteomes" id="UP000185891"/>
    </source>
</evidence>
<reference evidence="7 8" key="1">
    <citation type="journal article" date="2016" name="Nat. Commun.">
        <title>Thousands of microbial genomes shed light on interconnected biogeochemical processes in an aquifer system.</title>
        <authorList>
            <person name="Anantharaman K."/>
            <person name="Brown C.T."/>
            <person name="Hug L.A."/>
            <person name="Sharon I."/>
            <person name="Castelle C.J."/>
            <person name="Probst A.J."/>
            <person name="Thomas B.C."/>
            <person name="Singh A."/>
            <person name="Wilkins M.J."/>
            <person name="Karaoz U."/>
            <person name="Brodie E.L."/>
            <person name="Williams K.H."/>
            <person name="Hubbard S.S."/>
            <person name="Banfield J.F."/>
        </authorList>
    </citation>
    <scope>NUCLEOTIDE SEQUENCE [LARGE SCALE GENOMIC DNA]</scope>
</reference>
<gene>
    <name evidence="7" type="ORF">A3E89_00715</name>
</gene>
<evidence type="ECO:0000259" key="6">
    <source>
        <dbReference type="Pfam" id="PF24517"/>
    </source>
</evidence>
<sequence length="403" mass="45163">MKKLIFLSIVLLGVVFSQSAFATSVLYQPTPYPLLDKNGNTMSQNLDKVHLWDGWLPSYYYNQEFIRDSKLELGGWGDLYRIYMKFDLEGLPNNSNSTALYLMPYNRGDSSTTIPVALCQLSSSWDLSMTWNTQPSYSTCWGWYSAPTAGTWWGVSITSLYNNWQSGSSTNYGIMMAPQNNNNNFDDFRSSRYSESNYRPALLFDFTPTITLEMPLPGNHLWLVTTEPGGWDCMGDYDQYHDGTNYFSVDFSWRNQADAGAAVYDESTDDIPILAAGGGKVYQATYSSSNGYYVVIDHDGDGNINTGVSTRYLHLKYSPPVSSGNTVQQGDLIGYMGDTGLSDGVHLHFGIRYQDSGSSSISQLSKTLVDGILIKSYQTKCSEDEDGVPQNWVRYYRSSNTAY</sequence>
<evidence type="ECO:0000313" key="7">
    <source>
        <dbReference type="EMBL" id="OGD68804.1"/>
    </source>
</evidence>
<dbReference type="Gene3D" id="2.70.70.10">
    <property type="entry name" value="Glucose Permease (Domain IIA)"/>
    <property type="match status" value="1"/>
</dbReference>
<keyword evidence="2" id="KW-0964">Secreted</keyword>
<name>A0A1F5ENM1_9BACT</name>
<comment type="subcellular location">
    <subcellularLocation>
        <location evidence="1">Secreted</location>
    </subcellularLocation>
</comment>
<evidence type="ECO:0000256" key="3">
    <source>
        <dbReference type="ARBA" id="ARBA00022729"/>
    </source>
</evidence>
<dbReference type="AlphaFoldDB" id="A0A1F5ENM1"/>
<dbReference type="Pfam" id="PF01551">
    <property type="entry name" value="Peptidase_M23"/>
    <property type="match status" value="1"/>
</dbReference>
<dbReference type="InterPro" id="IPR050570">
    <property type="entry name" value="Cell_wall_metabolism_enzyme"/>
</dbReference>
<feature type="domain" description="Carbohydrate-binding module family 96" evidence="6">
    <location>
        <begin position="80"/>
        <end position="192"/>
    </location>
</feature>
<keyword evidence="3 4" id="KW-0732">Signal</keyword>
<evidence type="ECO:0000256" key="2">
    <source>
        <dbReference type="ARBA" id="ARBA00022525"/>
    </source>
</evidence>
<evidence type="ECO:0000259" key="5">
    <source>
        <dbReference type="Pfam" id="PF01551"/>
    </source>
</evidence>
<dbReference type="Proteomes" id="UP000185891">
    <property type="component" value="Unassembled WGS sequence"/>
</dbReference>
<dbReference type="InterPro" id="IPR055372">
    <property type="entry name" value="CBM96"/>
</dbReference>
<dbReference type="NCBIfam" id="NF033679">
    <property type="entry name" value="DNRLRE_dom"/>
    <property type="match status" value="1"/>
</dbReference>
<dbReference type="GO" id="GO:0004222">
    <property type="term" value="F:metalloendopeptidase activity"/>
    <property type="evidence" value="ECO:0007669"/>
    <property type="project" value="TreeGrafter"/>
</dbReference>
<evidence type="ECO:0000256" key="4">
    <source>
        <dbReference type="SAM" id="SignalP"/>
    </source>
</evidence>
<feature type="domain" description="M23ase beta-sheet core" evidence="5">
    <location>
        <begin position="271"/>
        <end position="355"/>
    </location>
</feature>
<dbReference type="Pfam" id="PF24517">
    <property type="entry name" value="CBM96"/>
    <property type="match status" value="1"/>
</dbReference>
<protein>
    <submittedName>
        <fullName evidence="7">Uncharacterized protein</fullName>
    </submittedName>
</protein>
<proteinExistence type="predicted"/>
<dbReference type="InterPro" id="IPR011055">
    <property type="entry name" value="Dup_hybrid_motif"/>
</dbReference>
<dbReference type="InterPro" id="IPR016047">
    <property type="entry name" value="M23ase_b-sheet_dom"/>
</dbReference>
<evidence type="ECO:0000256" key="1">
    <source>
        <dbReference type="ARBA" id="ARBA00004613"/>
    </source>
</evidence>
<dbReference type="EMBL" id="MFAA01000023">
    <property type="protein sequence ID" value="OGD68804.1"/>
    <property type="molecule type" value="Genomic_DNA"/>
</dbReference>
<dbReference type="PANTHER" id="PTHR21666">
    <property type="entry name" value="PEPTIDASE-RELATED"/>
    <property type="match status" value="1"/>
</dbReference>
<dbReference type="CDD" id="cd12797">
    <property type="entry name" value="M23_peptidase"/>
    <property type="match status" value="1"/>
</dbReference>
<dbReference type="SUPFAM" id="SSF51261">
    <property type="entry name" value="Duplicated hybrid motif"/>
    <property type="match status" value="1"/>
</dbReference>
<accession>A0A1F5ENM1</accession>
<organism evidence="7 8">
    <name type="scientific">Candidatus Campbellbacteria bacterium RIFCSPHIGHO2_12_FULL_35_10</name>
    <dbReference type="NCBI Taxonomy" id="1797578"/>
    <lineage>
        <taxon>Bacteria</taxon>
        <taxon>Candidatus Campbelliibacteriota</taxon>
    </lineage>
</organism>
<feature type="chain" id="PRO_5009224799" evidence="4">
    <location>
        <begin position="23"/>
        <end position="403"/>
    </location>
</feature>
<comment type="caution">
    <text evidence="7">The sequence shown here is derived from an EMBL/GenBank/DDBJ whole genome shotgun (WGS) entry which is preliminary data.</text>
</comment>
<dbReference type="GO" id="GO:0005576">
    <property type="term" value="C:extracellular region"/>
    <property type="evidence" value="ECO:0007669"/>
    <property type="project" value="UniProtKB-SubCell"/>
</dbReference>